<evidence type="ECO:0000313" key="3">
    <source>
        <dbReference type="Proteomes" id="UP000509510"/>
    </source>
</evidence>
<dbReference type="OrthoDB" id="4207369at2759"/>
<feature type="region of interest" description="Disordered" evidence="1">
    <location>
        <begin position="602"/>
        <end position="673"/>
    </location>
</feature>
<dbReference type="GeneID" id="55990390"/>
<feature type="compositionally biased region" description="Basic and acidic residues" evidence="1">
    <location>
        <begin position="602"/>
        <end position="612"/>
    </location>
</feature>
<evidence type="ECO:0000313" key="2">
    <source>
        <dbReference type="EMBL" id="QKX55785.1"/>
    </source>
</evidence>
<feature type="compositionally biased region" description="Basic residues" evidence="1">
    <location>
        <begin position="477"/>
        <end position="486"/>
    </location>
</feature>
<feature type="region of interest" description="Disordered" evidence="1">
    <location>
        <begin position="277"/>
        <end position="296"/>
    </location>
</feature>
<proteinExistence type="predicted"/>
<feature type="region of interest" description="Disordered" evidence="1">
    <location>
        <begin position="536"/>
        <end position="587"/>
    </location>
</feature>
<feature type="compositionally biased region" description="Polar residues" evidence="1">
    <location>
        <begin position="430"/>
        <end position="444"/>
    </location>
</feature>
<gene>
    <name evidence="2" type="ORF">TRUGW13939_02883</name>
</gene>
<dbReference type="RefSeq" id="XP_035341963.1">
    <property type="nucleotide sequence ID" value="XM_035486070.1"/>
</dbReference>
<accession>A0A7H8QQP0</accession>
<feature type="compositionally biased region" description="Polar residues" evidence="1">
    <location>
        <begin position="53"/>
        <end position="72"/>
    </location>
</feature>
<dbReference type="Proteomes" id="UP000509510">
    <property type="component" value="Chromosome II"/>
</dbReference>
<feature type="compositionally biased region" description="Basic and acidic residues" evidence="1">
    <location>
        <begin position="463"/>
        <end position="473"/>
    </location>
</feature>
<feature type="region of interest" description="Disordered" evidence="1">
    <location>
        <begin position="399"/>
        <end position="418"/>
    </location>
</feature>
<feature type="compositionally biased region" description="Polar residues" evidence="1">
    <location>
        <begin position="11"/>
        <end position="43"/>
    </location>
</feature>
<feature type="region of interest" description="Disordered" evidence="1">
    <location>
        <begin position="425"/>
        <end position="506"/>
    </location>
</feature>
<evidence type="ECO:0000256" key="1">
    <source>
        <dbReference type="SAM" id="MobiDB-lite"/>
    </source>
</evidence>
<keyword evidence="3" id="KW-1185">Reference proteome</keyword>
<reference evidence="3" key="1">
    <citation type="submission" date="2020-06" db="EMBL/GenBank/DDBJ databases">
        <title>A chromosome-scale genome assembly of Talaromyces rugulosus W13939.</title>
        <authorList>
            <person name="Wang B."/>
            <person name="Guo L."/>
            <person name="Ye K."/>
            <person name="Wang L."/>
        </authorList>
    </citation>
    <scope>NUCLEOTIDE SEQUENCE [LARGE SCALE GENOMIC DNA]</scope>
    <source>
        <strain evidence="3">W13939</strain>
    </source>
</reference>
<dbReference type="KEGG" id="trg:TRUGW13939_02883"/>
<name>A0A7H8QQP0_TALRU</name>
<sequence length="730" mass="80222">MSADPDGDSEMLSSSGSASPTGARTPTFNPISELSPPGSQTASHHGGLGEPSTIGSPTASFDQHGRANTSNPQQQQQQQQPKEPFGASWNNQRAQEEYTRALESVVDRDFSLQEFGDPFDESDLLEESVGKHGGCVDDDGRFPGHLAPTNTHIPVNTVTDQISFTPTAAAKRTVPRAWERVPSTAFLSRHKSRKIWKRFRKSMESLRGRTAVSKIEEKEFKSEINASANADYRRVVKRQRVDADHEQDAQTERGRSFLETKWEFEIGKRRRKLVVLTQQQQDGEQSFDSEETPRQVDELLEESTRLTSPETEPYAAAGVLSQDSKAIRDLDTSRAFGNAVNPTIEIANSEAAAEIAEIVARQEPKLVRSALRMNSLDGEDVALLSEFLSRAQAKRAANAAMIPTKKAEETTSLNSPIVRSRRALEELDKNSPSPQKSQQVSTPTKGIDKAVESPTPKALSSHEANEDSAREESSPTTRRRSTRTKLPKAPPQAHSQRPAVPNQIPVRRANGTEFVFLQRTEAQELALVTRKNTRRNKGNAVLPKQFLHNCKKGRSEDEASPQQSQEDGESKGRAPRSPSRSKQVCWRDEELVEYAPERQFEALELQSPERKTGKSRTHALPATPSKKVRRVNMAPAPAISNNPIIKPLSVGTPIPKRKKLTPKAPSTDSVSIKPAEPAVIKSSSVPKLAVQKASAIPKSRSLLKAPTSITSSSAGATPVAKRLRAKKIHA</sequence>
<dbReference type="AlphaFoldDB" id="A0A7H8QQP0"/>
<protein>
    <submittedName>
        <fullName evidence="2">Uncharacterized protein</fullName>
    </submittedName>
</protein>
<organism evidence="2 3">
    <name type="scientific">Talaromyces rugulosus</name>
    <name type="common">Penicillium rugulosum</name>
    <dbReference type="NCBI Taxonomy" id="121627"/>
    <lineage>
        <taxon>Eukaryota</taxon>
        <taxon>Fungi</taxon>
        <taxon>Dikarya</taxon>
        <taxon>Ascomycota</taxon>
        <taxon>Pezizomycotina</taxon>
        <taxon>Eurotiomycetes</taxon>
        <taxon>Eurotiomycetidae</taxon>
        <taxon>Eurotiales</taxon>
        <taxon>Trichocomaceae</taxon>
        <taxon>Talaromyces</taxon>
        <taxon>Talaromyces sect. Islandici</taxon>
    </lineage>
</organism>
<dbReference type="EMBL" id="CP055899">
    <property type="protein sequence ID" value="QKX55785.1"/>
    <property type="molecule type" value="Genomic_DNA"/>
</dbReference>
<feature type="region of interest" description="Disordered" evidence="1">
    <location>
        <begin position="1"/>
        <end position="96"/>
    </location>
</feature>